<name>A0A380CA62_9STAP</name>
<gene>
    <name evidence="2" type="ORF">NCTC12413_01005</name>
    <name evidence="1" type="ORF">SAR03_23690</name>
</gene>
<dbReference type="Proteomes" id="UP000321598">
    <property type="component" value="Unassembled WGS sequence"/>
</dbReference>
<evidence type="ECO:0000313" key="3">
    <source>
        <dbReference type="Proteomes" id="UP000254956"/>
    </source>
</evidence>
<dbReference type="EMBL" id="BKAV01000034">
    <property type="protein sequence ID" value="GEQ01332.1"/>
    <property type="molecule type" value="Genomic_DNA"/>
</dbReference>
<evidence type="ECO:0000313" key="1">
    <source>
        <dbReference type="EMBL" id="GEQ01332.1"/>
    </source>
</evidence>
<evidence type="ECO:0000313" key="4">
    <source>
        <dbReference type="Proteomes" id="UP000321598"/>
    </source>
</evidence>
<protein>
    <submittedName>
        <fullName evidence="2">Uncharacterized protein</fullName>
    </submittedName>
</protein>
<organism evidence="2 3">
    <name type="scientific">Staphylococcus arlettae</name>
    <dbReference type="NCBI Taxonomy" id="29378"/>
    <lineage>
        <taxon>Bacteria</taxon>
        <taxon>Bacillati</taxon>
        <taxon>Bacillota</taxon>
        <taxon>Bacilli</taxon>
        <taxon>Bacillales</taxon>
        <taxon>Staphylococcaceae</taxon>
        <taxon>Staphylococcus</taxon>
    </lineage>
</organism>
<accession>A0A380CA62</accession>
<keyword evidence="4" id="KW-1185">Reference proteome</keyword>
<proteinExistence type="predicted"/>
<dbReference type="STRING" id="1212545.SARL_02240"/>
<evidence type="ECO:0000313" key="2">
    <source>
        <dbReference type="EMBL" id="SUJ16116.1"/>
    </source>
</evidence>
<dbReference type="EMBL" id="UGZE01000001">
    <property type="protein sequence ID" value="SUJ16116.1"/>
    <property type="molecule type" value="Genomic_DNA"/>
</dbReference>
<reference evidence="2 3" key="1">
    <citation type="submission" date="2018-06" db="EMBL/GenBank/DDBJ databases">
        <authorList>
            <consortium name="Pathogen Informatics"/>
            <person name="Doyle S."/>
        </authorList>
    </citation>
    <scope>NUCLEOTIDE SEQUENCE [LARGE SCALE GENOMIC DNA]</scope>
    <source>
        <strain evidence="2 3">NCTC12413</strain>
    </source>
</reference>
<dbReference type="RefSeq" id="WP_103388777.1">
    <property type="nucleotide sequence ID" value="NZ_BKAV01000034.1"/>
</dbReference>
<dbReference type="Proteomes" id="UP000254956">
    <property type="component" value="Unassembled WGS sequence"/>
</dbReference>
<dbReference type="OrthoDB" id="9815829at2"/>
<reference evidence="1 4" key="2">
    <citation type="submission" date="2019-07" db="EMBL/GenBank/DDBJ databases">
        <title>Whole genome shotgun sequence of Staphylococcus arlettae NBRC 109765.</title>
        <authorList>
            <person name="Hosoyama A."/>
            <person name="Uohara A."/>
            <person name="Ohji S."/>
            <person name="Ichikawa N."/>
        </authorList>
    </citation>
    <scope>NUCLEOTIDE SEQUENCE [LARGE SCALE GENOMIC DNA]</scope>
    <source>
        <strain evidence="1 4">NBRC 109765</strain>
    </source>
</reference>
<sequence length="781" mass="88864">MPVKYHRAGGGMDFALKLRQGQFIDKINDKLWGYIIADSNQKATIVGSTLSFKKFDFAERNYDINFNEKLLTLQKNRLIRKINDNTENFINKDSLKQKYLQQVNHAIGNITTVKEFAQVHHTLEQINTSVERAAKELKTSTINSLDVNAQTKFVDVFKYIDAHKDKLTSEEHQFLLRMVSRFGTFLERDWNLMYQARYNEISNNVNTRVLGNQVNQINKILTNMRELIQSRNGENYFKDFSSDSQNKYRVNNYSVDSNITKDDMNRQQIVLGINKGQVTSLVSLYKKRINRFENWGLRTNEALNAKLASVKVRYRWANQDYERELVRSKEGVYWFDERQYHDDNKYHSGGGVKFVVTFKKGHILDHENDMAWGYVISDSKNKITDVGANIGFGKYDFRSNQLDATFNNNAVQIVKEDLQNYITKHQGTLLDKGGDVNHFTESLNAINTNGSNTEVIAQLSQLGRAINTAINKSVNQSNVIVIPTNKQHIGTYAKGLKDVYFISAQSLNTNPINSLNPDGSLDIQPKGYFFYKVKATDKLATGNKFNLQIKTKSVAEQTRFEYAFIGADNKYISKNLMIPKVEDGLYQLNNILVPKGTNAIMLRLDNRNGNSDVAIQNISLIAHEALTNEASRNNLIVVPPSQQHIANFAKSIKDSYFSSYQAKNSSPNNSFDKDGSLTIAPSGYFFYNLNTINDLAPGKQFKIQVITAHNADKSKVEYRFTKGENNEKLPIISVQKDAQGNFVSDNITVPENAKTLALRIDNRQGSEEFKILGVNVFPVQV</sequence>
<dbReference type="AlphaFoldDB" id="A0A380CA62"/>